<keyword evidence="1" id="KW-0472">Membrane</keyword>
<keyword evidence="1" id="KW-0812">Transmembrane</keyword>
<name>A0A644XKM4_9ZZZZ</name>
<proteinExistence type="predicted"/>
<comment type="caution">
    <text evidence="2">The sequence shown here is derived from an EMBL/GenBank/DDBJ whole genome shotgun (WGS) entry which is preliminary data.</text>
</comment>
<dbReference type="AlphaFoldDB" id="A0A644XKM4"/>
<organism evidence="2">
    <name type="scientific">bioreactor metagenome</name>
    <dbReference type="NCBI Taxonomy" id="1076179"/>
    <lineage>
        <taxon>unclassified sequences</taxon>
        <taxon>metagenomes</taxon>
        <taxon>ecological metagenomes</taxon>
    </lineage>
</organism>
<keyword evidence="1" id="KW-1133">Transmembrane helix</keyword>
<gene>
    <name evidence="2" type="ORF">SDC9_63121</name>
</gene>
<feature type="transmembrane region" description="Helical" evidence="1">
    <location>
        <begin position="6"/>
        <end position="26"/>
    </location>
</feature>
<protein>
    <submittedName>
        <fullName evidence="2">Uncharacterized protein</fullName>
    </submittedName>
</protein>
<reference evidence="2" key="1">
    <citation type="submission" date="2019-08" db="EMBL/GenBank/DDBJ databases">
        <authorList>
            <person name="Kucharzyk K."/>
            <person name="Murdoch R.W."/>
            <person name="Higgins S."/>
            <person name="Loffler F."/>
        </authorList>
    </citation>
    <scope>NUCLEOTIDE SEQUENCE</scope>
</reference>
<sequence>MTAAQFFQYLLLFLLIGFTALNFYALTVGRKKKKQAHANYKQTLRLLEQRAFEKMQEHKVHFDEKQGYMNDLSEGILLTFDTKKKMVGITLKDAFYLFAYADFVSCKQTYETVENNKLANISVEIETKDSIITLLFGSKNWKATSYLGKFLLSDTKEFCTLLESRCLGKELSQLT</sequence>
<accession>A0A644XKM4</accession>
<dbReference type="EMBL" id="VSSQ01002667">
    <property type="protein sequence ID" value="MPM16740.1"/>
    <property type="molecule type" value="Genomic_DNA"/>
</dbReference>
<evidence type="ECO:0000256" key="1">
    <source>
        <dbReference type="SAM" id="Phobius"/>
    </source>
</evidence>
<evidence type="ECO:0000313" key="2">
    <source>
        <dbReference type="EMBL" id="MPM16740.1"/>
    </source>
</evidence>